<evidence type="ECO:0000313" key="1">
    <source>
        <dbReference type="EMBL" id="KAJ1349550.1"/>
    </source>
</evidence>
<accession>A0AAD5M1N7</accession>
<dbReference type="EMBL" id="JAHQIW010000689">
    <property type="protein sequence ID" value="KAJ1349550.1"/>
    <property type="molecule type" value="Genomic_DNA"/>
</dbReference>
<sequence length="121" mass="14378">MRKHSPLLADKANLRVTTPMKASILQWLMYFLIEYLPLDEAERKRFRQKKALTVKLRKICLSSHKNRMPHVNRTNLPCDRHTAAHTLWTAINARHVQDVILLWQLQRTNNTFMNRAHQGNR</sequence>
<dbReference type="AlphaFoldDB" id="A0AAD5M1N7"/>
<proteinExistence type="predicted"/>
<gene>
    <name evidence="1" type="ORF">KIN20_005140</name>
</gene>
<protein>
    <submittedName>
        <fullName evidence="1">Uncharacterized protein</fullName>
    </submittedName>
</protein>
<keyword evidence="2" id="KW-1185">Reference proteome</keyword>
<comment type="caution">
    <text evidence="1">The sequence shown here is derived from an EMBL/GenBank/DDBJ whole genome shotgun (WGS) entry which is preliminary data.</text>
</comment>
<evidence type="ECO:0000313" key="2">
    <source>
        <dbReference type="Proteomes" id="UP001196413"/>
    </source>
</evidence>
<dbReference type="Proteomes" id="UP001196413">
    <property type="component" value="Unassembled WGS sequence"/>
</dbReference>
<organism evidence="1 2">
    <name type="scientific">Parelaphostrongylus tenuis</name>
    <name type="common">Meningeal worm</name>
    <dbReference type="NCBI Taxonomy" id="148309"/>
    <lineage>
        <taxon>Eukaryota</taxon>
        <taxon>Metazoa</taxon>
        <taxon>Ecdysozoa</taxon>
        <taxon>Nematoda</taxon>
        <taxon>Chromadorea</taxon>
        <taxon>Rhabditida</taxon>
        <taxon>Rhabditina</taxon>
        <taxon>Rhabditomorpha</taxon>
        <taxon>Strongyloidea</taxon>
        <taxon>Metastrongylidae</taxon>
        <taxon>Parelaphostrongylus</taxon>
    </lineage>
</organism>
<reference evidence="1" key="1">
    <citation type="submission" date="2021-06" db="EMBL/GenBank/DDBJ databases">
        <title>Parelaphostrongylus tenuis whole genome reference sequence.</title>
        <authorList>
            <person name="Garwood T.J."/>
            <person name="Larsen P.A."/>
            <person name="Fountain-Jones N.M."/>
            <person name="Garbe J.R."/>
            <person name="Macchietto M.G."/>
            <person name="Kania S.A."/>
            <person name="Gerhold R.W."/>
            <person name="Richards J.E."/>
            <person name="Wolf T.M."/>
        </authorList>
    </citation>
    <scope>NUCLEOTIDE SEQUENCE</scope>
    <source>
        <strain evidence="1">MNPRO001-30</strain>
        <tissue evidence="1">Meninges</tissue>
    </source>
</reference>
<name>A0AAD5M1N7_PARTN</name>